<dbReference type="AlphaFoldDB" id="A0A557SY30"/>
<sequence length="56" mass="7060">MQIIKNTVKITARKKVRYPRKFINTVKITARKKVRYPRKFINFHLRHFIYIFRSFF</sequence>
<organism evidence="1 2">
    <name type="scientific">Candidatus Nitrosocosmicus arcticus</name>
    <dbReference type="NCBI Taxonomy" id="2035267"/>
    <lineage>
        <taxon>Archaea</taxon>
        <taxon>Nitrososphaerota</taxon>
        <taxon>Nitrososphaeria</taxon>
        <taxon>Nitrososphaerales</taxon>
        <taxon>Nitrososphaeraceae</taxon>
        <taxon>Candidatus Nitrosocosmicus</taxon>
    </lineage>
</organism>
<reference evidence="1 2" key="1">
    <citation type="journal article" date="2019" name="Front. Microbiol.">
        <title>Ammonia Oxidation by the Arctic Terrestrial Thaumarchaeote Candidatus Nitrosocosmicus arcticus Is Stimulated by Increasing Temperatures.</title>
        <authorList>
            <person name="Alves R.J.E."/>
            <person name="Kerou M."/>
            <person name="Zappe A."/>
            <person name="Bittner R."/>
            <person name="Abby S.S."/>
            <person name="Schmidt H.A."/>
            <person name="Pfeifer K."/>
            <person name="Schleper C."/>
        </authorList>
    </citation>
    <scope>NUCLEOTIDE SEQUENCE [LARGE SCALE GENOMIC DNA]</scope>
    <source>
        <strain evidence="1 2">Kfb</strain>
    </source>
</reference>
<dbReference type="EMBL" id="VOAH01000003">
    <property type="protein sequence ID" value="TVP41501.1"/>
    <property type="molecule type" value="Genomic_DNA"/>
</dbReference>
<evidence type="ECO:0000313" key="1">
    <source>
        <dbReference type="EMBL" id="TVP41501.1"/>
    </source>
</evidence>
<name>A0A557SY30_9ARCH</name>
<proteinExistence type="predicted"/>
<keyword evidence="2" id="KW-1185">Reference proteome</keyword>
<protein>
    <submittedName>
        <fullName evidence="1">Uncharacterized protein</fullName>
    </submittedName>
</protein>
<dbReference type="Proteomes" id="UP000315289">
    <property type="component" value="Unassembled WGS sequence"/>
</dbReference>
<evidence type="ECO:0000313" key="2">
    <source>
        <dbReference type="Proteomes" id="UP000315289"/>
    </source>
</evidence>
<comment type="caution">
    <text evidence="1">The sequence shown here is derived from an EMBL/GenBank/DDBJ whole genome shotgun (WGS) entry which is preliminary data.</text>
</comment>
<accession>A0A557SY30</accession>
<gene>
    <name evidence="1" type="ORF">NARC_30216</name>
</gene>